<keyword evidence="2" id="KW-1185">Reference proteome</keyword>
<dbReference type="InterPro" id="IPR029069">
    <property type="entry name" value="HotDog_dom_sf"/>
</dbReference>
<dbReference type="PANTHER" id="PTHR31793:SF2">
    <property type="entry name" value="BLR1345 PROTEIN"/>
    <property type="match status" value="1"/>
</dbReference>
<organism evidence="1 2">
    <name type="scientific">Roseovarius albus</name>
    <dbReference type="NCBI Taxonomy" id="1247867"/>
    <lineage>
        <taxon>Bacteria</taxon>
        <taxon>Pseudomonadati</taxon>
        <taxon>Pseudomonadota</taxon>
        <taxon>Alphaproteobacteria</taxon>
        <taxon>Rhodobacterales</taxon>
        <taxon>Roseobacteraceae</taxon>
        <taxon>Roseovarius</taxon>
    </lineage>
</organism>
<dbReference type="OrthoDB" id="9803287at2"/>
<dbReference type="EMBL" id="FWFX01000011">
    <property type="protein sequence ID" value="SLN61344.1"/>
    <property type="molecule type" value="Genomic_DNA"/>
</dbReference>
<dbReference type="CDD" id="cd00586">
    <property type="entry name" value="4HBT"/>
    <property type="match status" value="1"/>
</dbReference>
<accession>A0A1X6ZTV9</accession>
<reference evidence="1 2" key="1">
    <citation type="submission" date="2017-03" db="EMBL/GenBank/DDBJ databases">
        <authorList>
            <person name="Afonso C.L."/>
            <person name="Miller P.J."/>
            <person name="Scott M.A."/>
            <person name="Spackman E."/>
            <person name="Goraichik I."/>
            <person name="Dimitrov K.M."/>
            <person name="Suarez D.L."/>
            <person name="Swayne D.E."/>
        </authorList>
    </citation>
    <scope>NUCLEOTIDE SEQUENCE [LARGE SCALE GENOMIC DNA]</scope>
    <source>
        <strain evidence="1 2">CECT 7450</strain>
    </source>
</reference>
<sequence>MSQPAPFFSTYHEIEPGWIDHNNHLNMGYYTVLFDRMSDEVFAELGFGPNYVKRTNHTTFSAEFHIRYLREVKLGERLRSSFYMLDYDGKRFHTYQELFHEDGWISATGEGLTLHVNLDGPKVAPMPDDILERVSKMAEEHAALPRPADVGRKIEIRRKG</sequence>
<evidence type="ECO:0000313" key="1">
    <source>
        <dbReference type="EMBL" id="SLN61344.1"/>
    </source>
</evidence>
<dbReference type="PANTHER" id="PTHR31793">
    <property type="entry name" value="4-HYDROXYBENZOYL-COA THIOESTERASE FAMILY MEMBER"/>
    <property type="match status" value="1"/>
</dbReference>
<dbReference type="SUPFAM" id="SSF54637">
    <property type="entry name" value="Thioesterase/thiol ester dehydrase-isomerase"/>
    <property type="match status" value="1"/>
</dbReference>
<dbReference type="GO" id="GO:0047728">
    <property type="term" value="F:carnitine 3-dehydrogenase activity"/>
    <property type="evidence" value="ECO:0007669"/>
    <property type="project" value="UniProtKB-EC"/>
</dbReference>
<dbReference type="Pfam" id="PF13279">
    <property type="entry name" value="4HBT_2"/>
    <property type="match status" value="1"/>
</dbReference>
<dbReference type="EC" id="1.1.1.108" evidence="1"/>
<dbReference type="GO" id="GO:0047617">
    <property type="term" value="F:fatty acyl-CoA hydrolase activity"/>
    <property type="evidence" value="ECO:0007669"/>
    <property type="project" value="TreeGrafter"/>
</dbReference>
<proteinExistence type="predicted"/>
<dbReference type="Proteomes" id="UP000193061">
    <property type="component" value="Unassembled WGS sequence"/>
</dbReference>
<name>A0A1X6ZTV9_9RHOB</name>
<protein>
    <submittedName>
        <fullName evidence="1">L-carnitine dehydrogenase</fullName>
        <ecNumber evidence="1">1.1.1.108</ecNumber>
    </submittedName>
</protein>
<dbReference type="Gene3D" id="3.10.129.10">
    <property type="entry name" value="Hotdog Thioesterase"/>
    <property type="match status" value="1"/>
</dbReference>
<gene>
    <name evidence="1" type="primary">lcdH_4</name>
    <name evidence="1" type="ORF">ROA7450_03173</name>
</gene>
<dbReference type="AlphaFoldDB" id="A0A1X6ZTV9"/>
<evidence type="ECO:0000313" key="2">
    <source>
        <dbReference type="Proteomes" id="UP000193061"/>
    </source>
</evidence>
<dbReference type="InterPro" id="IPR050563">
    <property type="entry name" value="4-hydroxybenzoyl-CoA_TE"/>
</dbReference>
<keyword evidence="1" id="KW-0560">Oxidoreductase</keyword>
<dbReference type="RefSeq" id="WP_085806844.1">
    <property type="nucleotide sequence ID" value="NZ_FWFX01000011.1"/>
</dbReference>